<comment type="function">
    <text evidence="10">Endonuclease that specifically degrades the RNA of RNA-DNA hybrids.</text>
</comment>
<dbReference type="GO" id="GO:0043137">
    <property type="term" value="P:DNA replication, removal of RNA primer"/>
    <property type="evidence" value="ECO:0007669"/>
    <property type="project" value="TreeGrafter"/>
</dbReference>
<accession>A0AAN9VJ89</accession>
<comment type="caution">
    <text evidence="12">The sequence shown here is derived from an EMBL/GenBank/DDBJ whole genome shotgun (WGS) entry which is preliminary data.</text>
</comment>
<dbReference type="InterPro" id="IPR024567">
    <property type="entry name" value="RNase_HII/HIII_dom"/>
</dbReference>
<evidence type="ECO:0000256" key="2">
    <source>
        <dbReference type="ARBA" id="ARBA00001946"/>
    </source>
</evidence>
<dbReference type="GO" id="GO:0046872">
    <property type="term" value="F:metal ion binding"/>
    <property type="evidence" value="ECO:0007669"/>
    <property type="project" value="UniProtKB-KW"/>
</dbReference>
<evidence type="ECO:0000313" key="12">
    <source>
        <dbReference type="EMBL" id="KAK7865915.1"/>
    </source>
</evidence>
<dbReference type="PROSITE" id="PS51975">
    <property type="entry name" value="RNASE_H_2"/>
    <property type="match status" value="1"/>
</dbReference>
<evidence type="ECO:0000259" key="11">
    <source>
        <dbReference type="PROSITE" id="PS51975"/>
    </source>
</evidence>
<evidence type="ECO:0000256" key="9">
    <source>
        <dbReference type="PROSITE-ProRule" id="PRU01319"/>
    </source>
</evidence>
<dbReference type="FunFam" id="3.30.420.10:FF:000016">
    <property type="entry name" value="Ribonuclease"/>
    <property type="match status" value="1"/>
</dbReference>
<dbReference type="InterPro" id="IPR036397">
    <property type="entry name" value="RNaseH_sf"/>
</dbReference>
<evidence type="ECO:0000256" key="5">
    <source>
        <dbReference type="ARBA" id="ARBA00022723"/>
    </source>
</evidence>
<keyword evidence="4 9" id="KW-0540">Nuclease</keyword>
<keyword evidence="13" id="KW-1185">Reference proteome</keyword>
<dbReference type="GO" id="GO:0003723">
    <property type="term" value="F:RNA binding"/>
    <property type="evidence" value="ECO:0007669"/>
    <property type="project" value="UniProtKB-UniRule"/>
</dbReference>
<gene>
    <name evidence="12" type="ORF">R5R35_001623</name>
</gene>
<feature type="binding site" evidence="9">
    <location>
        <position position="47"/>
    </location>
    <ligand>
        <name>a divalent metal cation</name>
        <dbReference type="ChEBI" id="CHEBI:60240"/>
    </ligand>
</feature>
<dbReference type="CDD" id="cd07181">
    <property type="entry name" value="RNase_HII_eukaryota_like"/>
    <property type="match status" value="1"/>
</dbReference>
<protein>
    <recommendedName>
        <fullName evidence="10">Ribonuclease</fullName>
        <ecNumber evidence="10">3.1.26.4</ecNumber>
    </recommendedName>
</protein>
<dbReference type="Gene3D" id="1.10.10.460">
    <property type="entry name" value="Ribonuclease hii. Domain 2"/>
    <property type="match status" value="1"/>
</dbReference>
<dbReference type="Pfam" id="PF01351">
    <property type="entry name" value="RNase_HII"/>
    <property type="match status" value="1"/>
</dbReference>
<keyword evidence="5 9" id="KW-0479">Metal-binding</keyword>
<name>A0AAN9VJ89_9ORTH</name>
<dbReference type="InterPro" id="IPR001352">
    <property type="entry name" value="RNase_HII/HIII"/>
</dbReference>
<comment type="similarity">
    <text evidence="3">Belongs to the RNase HII family. Eukaryotic subfamily.</text>
</comment>
<evidence type="ECO:0000256" key="10">
    <source>
        <dbReference type="RuleBase" id="RU003515"/>
    </source>
</evidence>
<proteinExistence type="inferred from homology"/>
<evidence type="ECO:0000256" key="1">
    <source>
        <dbReference type="ARBA" id="ARBA00000077"/>
    </source>
</evidence>
<comment type="cofactor">
    <cofactor evidence="2">
        <name>Mg(2+)</name>
        <dbReference type="ChEBI" id="CHEBI:18420"/>
    </cofactor>
</comment>
<dbReference type="PANTHER" id="PTHR10954:SF7">
    <property type="entry name" value="RIBONUCLEASE H2 SUBUNIT A"/>
    <property type="match status" value="1"/>
</dbReference>
<dbReference type="Gene3D" id="3.30.420.10">
    <property type="entry name" value="Ribonuclease H-like superfamily/Ribonuclease H"/>
    <property type="match status" value="1"/>
</dbReference>
<dbReference type="SUPFAM" id="SSF53098">
    <property type="entry name" value="Ribonuclease H-like"/>
    <property type="match status" value="1"/>
</dbReference>
<dbReference type="InterPro" id="IPR023160">
    <property type="entry name" value="RNase_HII_hlx-loop-hlx_cap_dom"/>
</dbReference>
<keyword evidence="6 9" id="KW-0255">Endonuclease</keyword>
<evidence type="ECO:0000256" key="7">
    <source>
        <dbReference type="ARBA" id="ARBA00022801"/>
    </source>
</evidence>
<evidence type="ECO:0000256" key="4">
    <source>
        <dbReference type="ARBA" id="ARBA00022722"/>
    </source>
</evidence>
<dbReference type="GO" id="GO:0004523">
    <property type="term" value="F:RNA-DNA hybrid ribonuclease activity"/>
    <property type="evidence" value="ECO:0007669"/>
    <property type="project" value="UniProtKB-UniRule"/>
</dbReference>
<dbReference type="PANTHER" id="PTHR10954">
    <property type="entry name" value="RIBONUCLEASE H2 SUBUNIT A"/>
    <property type="match status" value="1"/>
</dbReference>
<dbReference type="EMBL" id="JAZDUA010000162">
    <property type="protein sequence ID" value="KAK7865915.1"/>
    <property type="molecule type" value="Genomic_DNA"/>
</dbReference>
<dbReference type="EC" id="3.1.26.4" evidence="10"/>
<sequence>MDINENIEHIVKSNVDLEKCLTNRDSKDNITFGSGVKFSDPCIVGIDEAGRGPVLGPMVYGLCYYPLGKESIFNDLGCADSKTLTDEKRKDIFQKMCSDDVGWIVEALSPTFISNNMLLRSKYSLNQIAQDSTVGLLNKIISMGINIAEVYVDTVGPPEKYQDKLKSIFPEFKIVVAKKADSLYPVVSAASICAKVSRDTALTTWVFTEDFEVSLEEIGSGYPNDPVTKKFLKGNFDKIFGFPQLVRFSWSTADKILEDESFCTEWEDVEEGASEKTPNILGFFKKDPRKKEHTKHEFFKKRKLMNTENL</sequence>
<feature type="binding site" evidence="9">
    <location>
        <position position="48"/>
    </location>
    <ligand>
        <name>a divalent metal cation</name>
        <dbReference type="ChEBI" id="CHEBI:60240"/>
    </ligand>
</feature>
<evidence type="ECO:0000256" key="8">
    <source>
        <dbReference type="ARBA" id="ARBA00024981"/>
    </source>
</evidence>
<dbReference type="InterPro" id="IPR004649">
    <property type="entry name" value="RNase_H2_suA"/>
</dbReference>
<keyword evidence="7 9" id="KW-0378">Hydrolase</keyword>
<comment type="catalytic activity">
    <reaction evidence="1 9 10">
        <text>Endonucleolytic cleavage to 5'-phosphomonoester.</text>
        <dbReference type="EC" id="3.1.26.4"/>
    </reaction>
</comment>
<evidence type="ECO:0000313" key="13">
    <source>
        <dbReference type="Proteomes" id="UP001378592"/>
    </source>
</evidence>
<evidence type="ECO:0000256" key="3">
    <source>
        <dbReference type="ARBA" id="ARBA00007058"/>
    </source>
</evidence>
<dbReference type="GO" id="GO:0032299">
    <property type="term" value="C:ribonuclease H2 complex"/>
    <property type="evidence" value="ECO:0007669"/>
    <property type="project" value="UniProtKB-ARBA"/>
</dbReference>
<dbReference type="NCBIfam" id="TIGR00729">
    <property type="entry name" value="ribonuclease HII"/>
    <property type="match status" value="1"/>
</dbReference>
<reference evidence="12 13" key="1">
    <citation type="submission" date="2024-03" db="EMBL/GenBank/DDBJ databases">
        <title>The genome assembly and annotation of the cricket Gryllus longicercus Weissman &amp; Gray.</title>
        <authorList>
            <person name="Szrajer S."/>
            <person name="Gray D."/>
            <person name="Ylla G."/>
        </authorList>
    </citation>
    <scope>NUCLEOTIDE SEQUENCE [LARGE SCALE GENOMIC DNA]</scope>
    <source>
        <strain evidence="12">DAG 2021-001</strain>
        <tissue evidence="12">Whole body minus gut</tissue>
    </source>
</reference>
<feature type="domain" description="RNase H type-2" evidence="11">
    <location>
        <begin position="41"/>
        <end position="262"/>
    </location>
</feature>
<dbReference type="GO" id="GO:0006298">
    <property type="term" value="P:mismatch repair"/>
    <property type="evidence" value="ECO:0007669"/>
    <property type="project" value="TreeGrafter"/>
</dbReference>
<evidence type="ECO:0000256" key="6">
    <source>
        <dbReference type="ARBA" id="ARBA00022759"/>
    </source>
</evidence>
<feature type="binding site" evidence="9">
    <location>
        <position position="153"/>
    </location>
    <ligand>
        <name>a divalent metal cation</name>
        <dbReference type="ChEBI" id="CHEBI:60240"/>
    </ligand>
</feature>
<organism evidence="12 13">
    <name type="scientific">Gryllus longicercus</name>
    <dbReference type="NCBI Taxonomy" id="2509291"/>
    <lineage>
        <taxon>Eukaryota</taxon>
        <taxon>Metazoa</taxon>
        <taxon>Ecdysozoa</taxon>
        <taxon>Arthropoda</taxon>
        <taxon>Hexapoda</taxon>
        <taxon>Insecta</taxon>
        <taxon>Pterygota</taxon>
        <taxon>Neoptera</taxon>
        <taxon>Polyneoptera</taxon>
        <taxon>Orthoptera</taxon>
        <taxon>Ensifera</taxon>
        <taxon>Gryllidea</taxon>
        <taxon>Grylloidea</taxon>
        <taxon>Gryllidae</taxon>
        <taxon>Gryllinae</taxon>
        <taxon>Gryllus</taxon>
    </lineage>
</organism>
<dbReference type="Proteomes" id="UP001378592">
    <property type="component" value="Unassembled WGS sequence"/>
</dbReference>
<comment type="function">
    <text evidence="8">Catalytic subunit of RNase HII, an endonuclease that specifically degrades the RNA of RNA:DNA hybrids. Participates in DNA replication, possibly by mediating the removal of lagging-strand Okazaki fragment RNA primers during DNA replication. Mediates the excision of single ribonucleotides from DNA:RNA duplexes.</text>
</comment>
<comment type="cofactor">
    <cofactor evidence="9">
        <name>Mn(2+)</name>
        <dbReference type="ChEBI" id="CHEBI:29035"/>
    </cofactor>
    <cofactor evidence="9">
        <name>Mg(2+)</name>
        <dbReference type="ChEBI" id="CHEBI:18420"/>
    </cofactor>
    <text evidence="9">Manganese or magnesium. Binds 1 divalent metal ion per monomer in the absence of substrate. May bind a second metal ion after substrate binding.</text>
</comment>
<dbReference type="AlphaFoldDB" id="A0AAN9VJ89"/>
<dbReference type="FunFam" id="1.10.10.460:FF:000001">
    <property type="entry name" value="Ribonuclease"/>
    <property type="match status" value="1"/>
</dbReference>
<dbReference type="InterPro" id="IPR012337">
    <property type="entry name" value="RNaseH-like_sf"/>
</dbReference>